<proteinExistence type="predicted"/>
<comment type="caution">
    <text evidence="1">The sequence shown here is derived from an EMBL/GenBank/DDBJ whole genome shotgun (WGS) entry which is preliminary data.</text>
</comment>
<reference evidence="1 2" key="1">
    <citation type="submission" date="2020-04" db="EMBL/GenBank/DDBJ databases">
        <authorList>
            <person name="Hitch T.C.A."/>
            <person name="Wylensek D."/>
            <person name="Clavel T."/>
        </authorList>
    </citation>
    <scope>NUCLEOTIDE SEQUENCE [LARGE SCALE GENOMIC DNA]</scope>
    <source>
        <strain evidence="1 2">BL-383-APC-3D</strain>
    </source>
</reference>
<accession>A0AB36CLY1</accession>
<name>A0AB36CLY1_9CORY</name>
<evidence type="ECO:0000313" key="2">
    <source>
        <dbReference type="Proteomes" id="UP000544551"/>
    </source>
</evidence>
<organism evidence="1 2">
    <name type="scientific">Corynebacterium stationis</name>
    <dbReference type="NCBI Taxonomy" id="1705"/>
    <lineage>
        <taxon>Bacteria</taxon>
        <taxon>Bacillati</taxon>
        <taxon>Actinomycetota</taxon>
        <taxon>Actinomycetes</taxon>
        <taxon>Mycobacteriales</taxon>
        <taxon>Corynebacteriaceae</taxon>
        <taxon>Corynebacterium</taxon>
    </lineage>
</organism>
<sequence length="184" mass="20476">MVKPTNISAITKATNRPWDDWVAALDAAGAREMNHGDIAKQALKLMPEPVEQKGWWAQGVAIAYEQHTGLRIPGQSSTGSFQTSTSKTFPGDKDAALKAWLELVGTRDEFNGIDTEEAASTSETAKWRYWRVQLVDGSRVNVNISDKPNGKASIAVEHTKLGSSDDIETWRPYWKELLSELEFR</sequence>
<dbReference type="RefSeq" id="WP_168969736.1">
    <property type="nucleotide sequence ID" value="NZ_JABAFZ010000006.1"/>
</dbReference>
<dbReference type="EMBL" id="JABAFZ010000006">
    <property type="protein sequence ID" value="NME89461.1"/>
    <property type="molecule type" value="Genomic_DNA"/>
</dbReference>
<evidence type="ECO:0000313" key="1">
    <source>
        <dbReference type="EMBL" id="NME89461.1"/>
    </source>
</evidence>
<dbReference type="Proteomes" id="UP000544551">
    <property type="component" value="Unassembled WGS sequence"/>
</dbReference>
<dbReference type="AlphaFoldDB" id="A0AB36CLY1"/>
<protein>
    <submittedName>
        <fullName evidence="1">Uncharacterized protein</fullName>
    </submittedName>
</protein>
<gene>
    <name evidence="1" type="ORF">HF853_07230</name>
</gene>